<evidence type="ECO:0000313" key="1">
    <source>
        <dbReference type="EMBL" id="TCT28807.1"/>
    </source>
</evidence>
<evidence type="ECO:0000313" key="2">
    <source>
        <dbReference type="Proteomes" id="UP000295055"/>
    </source>
</evidence>
<accession>A0A4R3NJT2</accession>
<gene>
    <name evidence="1" type="ORF">EC835_1154</name>
</gene>
<reference evidence="1 2" key="1">
    <citation type="submission" date="2019-03" db="EMBL/GenBank/DDBJ databases">
        <title>Genomic analyses of the natural microbiome of Caenorhabditis elegans.</title>
        <authorList>
            <person name="Samuel B."/>
        </authorList>
    </citation>
    <scope>NUCLEOTIDE SEQUENCE [LARGE SCALE GENOMIC DNA]</scope>
    <source>
        <strain evidence="1 2">JUb102</strain>
    </source>
</reference>
<name>A0A4R3NJT2_9GAMM</name>
<proteinExistence type="predicted"/>
<sequence length="62" mass="6783">MMKIVVTAKAIHDDGSAYQETLLTLQKNAEQDEPLGLSLNESKTLLSSAQLAVIQTQSQSYM</sequence>
<dbReference type="AlphaFoldDB" id="A0A4R3NJT2"/>
<organism evidence="1 2">
    <name type="scientific">Providencia alcalifaciens</name>
    <dbReference type="NCBI Taxonomy" id="126385"/>
    <lineage>
        <taxon>Bacteria</taxon>
        <taxon>Pseudomonadati</taxon>
        <taxon>Pseudomonadota</taxon>
        <taxon>Gammaproteobacteria</taxon>
        <taxon>Enterobacterales</taxon>
        <taxon>Morganellaceae</taxon>
        <taxon>Providencia</taxon>
    </lineage>
</organism>
<comment type="caution">
    <text evidence="1">The sequence shown here is derived from an EMBL/GenBank/DDBJ whole genome shotgun (WGS) entry which is preliminary data.</text>
</comment>
<protein>
    <submittedName>
        <fullName evidence="1">Uncharacterized protein</fullName>
    </submittedName>
</protein>
<dbReference type="Proteomes" id="UP000295055">
    <property type="component" value="Unassembled WGS sequence"/>
</dbReference>
<dbReference type="EMBL" id="SMAS01000015">
    <property type="protein sequence ID" value="TCT28807.1"/>
    <property type="molecule type" value="Genomic_DNA"/>
</dbReference>